<protein>
    <submittedName>
        <fullName evidence="3">Uncharacterized protein</fullName>
    </submittedName>
</protein>
<feature type="compositionally biased region" description="Low complexity" evidence="1">
    <location>
        <begin position="48"/>
        <end position="60"/>
    </location>
</feature>
<gene>
    <name evidence="3" type="ORF">FNV43_RR22172</name>
</gene>
<proteinExistence type="predicted"/>
<keyword evidence="4" id="KW-1185">Reference proteome</keyword>
<dbReference type="Proteomes" id="UP000796880">
    <property type="component" value="Unassembled WGS sequence"/>
</dbReference>
<evidence type="ECO:0000256" key="1">
    <source>
        <dbReference type="SAM" id="MobiDB-lite"/>
    </source>
</evidence>
<keyword evidence="2" id="KW-0732">Signal</keyword>
<dbReference type="AlphaFoldDB" id="A0A8K0GUY5"/>
<feature type="region of interest" description="Disordered" evidence="1">
    <location>
        <begin position="88"/>
        <end position="128"/>
    </location>
</feature>
<feature type="region of interest" description="Disordered" evidence="1">
    <location>
        <begin position="39"/>
        <end position="74"/>
    </location>
</feature>
<organism evidence="3 4">
    <name type="scientific">Rhamnella rubrinervis</name>
    <dbReference type="NCBI Taxonomy" id="2594499"/>
    <lineage>
        <taxon>Eukaryota</taxon>
        <taxon>Viridiplantae</taxon>
        <taxon>Streptophyta</taxon>
        <taxon>Embryophyta</taxon>
        <taxon>Tracheophyta</taxon>
        <taxon>Spermatophyta</taxon>
        <taxon>Magnoliopsida</taxon>
        <taxon>eudicotyledons</taxon>
        <taxon>Gunneridae</taxon>
        <taxon>Pentapetalae</taxon>
        <taxon>rosids</taxon>
        <taxon>fabids</taxon>
        <taxon>Rosales</taxon>
        <taxon>Rhamnaceae</taxon>
        <taxon>rhamnoid group</taxon>
        <taxon>Rhamneae</taxon>
        <taxon>Rhamnella</taxon>
    </lineage>
</organism>
<accession>A0A8K0GUY5</accession>
<name>A0A8K0GUY5_9ROSA</name>
<comment type="caution">
    <text evidence="3">The sequence shown here is derived from an EMBL/GenBank/DDBJ whole genome shotgun (WGS) entry which is preliminary data.</text>
</comment>
<dbReference type="InterPro" id="IPR044659">
    <property type="entry name" value="PELPK1_2"/>
</dbReference>
<feature type="compositionally biased region" description="Pro residues" evidence="1">
    <location>
        <begin position="61"/>
        <end position="74"/>
    </location>
</feature>
<reference evidence="3" key="1">
    <citation type="submission" date="2020-03" db="EMBL/GenBank/DDBJ databases">
        <title>A high-quality chromosome-level genome assembly of a woody plant with both climbing and erect habits, Rhamnella rubrinervis.</title>
        <authorList>
            <person name="Lu Z."/>
            <person name="Yang Y."/>
            <person name="Zhu X."/>
            <person name="Sun Y."/>
        </authorList>
    </citation>
    <scope>NUCLEOTIDE SEQUENCE</scope>
    <source>
        <strain evidence="3">BYM</strain>
        <tissue evidence="3">Leaf</tissue>
    </source>
</reference>
<evidence type="ECO:0000313" key="4">
    <source>
        <dbReference type="Proteomes" id="UP000796880"/>
    </source>
</evidence>
<dbReference type="EMBL" id="VOIH02000010">
    <property type="protein sequence ID" value="KAF3435085.1"/>
    <property type="molecule type" value="Genomic_DNA"/>
</dbReference>
<evidence type="ECO:0000313" key="3">
    <source>
        <dbReference type="EMBL" id="KAF3435085.1"/>
    </source>
</evidence>
<feature type="signal peptide" evidence="2">
    <location>
        <begin position="1"/>
        <end position="29"/>
    </location>
</feature>
<feature type="chain" id="PRO_5035455810" evidence="2">
    <location>
        <begin position="30"/>
        <end position="128"/>
    </location>
</feature>
<feature type="compositionally biased region" description="Basic and acidic residues" evidence="1">
    <location>
        <begin position="95"/>
        <end position="117"/>
    </location>
</feature>
<dbReference type="PANTHER" id="PTHR33088">
    <property type="entry name" value="MUCIN-2"/>
    <property type="match status" value="1"/>
</dbReference>
<evidence type="ECO:0000256" key="2">
    <source>
        <dbReference type="SAM" id="SignalP"/>
    </source>
</evidence>
<sequence length="128" mass="14438">MNHLKSILFPLFLTTFLLLSSKYSIPTEARHLLERTTLEHPLERPHDQLPLPQLPHDIPTLPKPELPTLPNVELPPLPEIPKPVFPAIPNLPELPKPDLPKLPELPHDHHDVPEMTHTKLPTAGANNP</sequence>
<dbReference type="PANTHER" id="PTHR33088:SF28">
    <property type="entry name" value="PROTEIN PELPK1-RELATED"/>
    <property type="match status" value="1"/>
</dbReference>